<sequence>MDVHAYLARIDLTRPLTPDAAGSRESHRTVPFKNLSERLLRAWLTARLSAQFCLRPLFE</sequence>
<evidence type="ECO:0000313" key="2">
    <source>
        <dbReference type="Proteomes" id="UP000542742"/>
    </source>
</evidence>
<accession>A0A7W7CLX7</accession>
<comment type="caution">
    <text evidence="1">The sequence shown here is derived from an EMBL/GenBank/DDBJ whole genome shotgun (WGS) entry which is preliminary data.</text>
</comment>
<dbReference type="AlphaFoldDB" id="A0A7W7CLX7"/>
<evidence type="ECO:0000313" key="1">
    <source>
        <dbReference type="EMBL" id="MBB4690990.1"/>
    </source>
</evidence>
<reference evidence="1 2" key="1">
    <citation type="submission" date="2020-08" db="EMBL/GenBank/DDBJ databases">
        <title>Sequencing the genomes of 1000 actinobacteria strains.</title>
        <authorList>
            <person name="Klenk H.-P."/>
        </authorList>
    </citation>
    <scope>NUCLEOTIDE SEQUENCE [LARGE SCALE GENOMIC DNA]</scope>
    <source>
        <strain evidence="1 2">DSM 45518</strain>
    </source>
</reference>
<protein>
    <submittedName>
        <fullName evidence="1">Uncharacterized protein</fullName>
    </submittedName>
</protein>
<name>A0A7W7CLX7_9ACTN</name>
<proteinExistence type="predicted"/>
<dbReference type="RefSeq" id="WP_184949868.1">
    <property type="nucleotide sequence ID" value="NZ_BOMC01000009.1"/>
</dbReference>
<organism evidence="1 2">
    <name type="scientific">Paractinoplanes abujensis</name>
    <dbReference type="NCBI Taxonomy" id="882441"/>
    <lineage>
        <taxon>Bacteria</taxon>
        <taxon>Bacillati</taxon>
        <taxon>Actinomycetota</taxon>
        <taxon>Actinomycetes</taxon>
        <taxon>Micromonosporales</taxon>
        <taxon>Micromonosporaceae</taxon>
        <taxon>Paractinoplanes</taxon>
    </lineage>
</organism>
<gene>
    <name evidence="1" type="ORF">BKA14_001138</name>
</gene>
<dbReference type="Proteomes" id="UP000542742">
    <property type="component" value="Unassembled WGS sequence"/>
</dbReference>
<keyword evidence="2" id="KW-1185">Reference proteome</keyword>
<dbReference type="EMBL" id="JACHMF010000001">
    <property type="protein sequence ID" value="MBB4690990.1"/>
    <property type="molecule type" value="Genomic_DNA"/>
</dbReference>